<evidence type="ECO:0000256" key="2">
    <source>
        <dbReference type="ARBA" id="ARBA00006671"/>
    </source>
</evidence>
<dbReference type="EMBL" id="PCQL01000002">
    <property type="protein sequence ID" value="PRC22268.1"/>
    <property type="molecule type" value="Genomic_DNA"/>
</dbReference>
<keyword evidence="3" id="KW-0281">Fimbrium</keyword>
<dbReference type="InterPro" id="IPR000259">
    <property type="entry name" value="Adhesion_dom_fimbrial"/>
</dbReference>
<organism evidence="6 7">
    <name type="scientific">Pseudomonas poae</name>
    <dbReference type="NCBI Taxonomy" id="200451"/>
    <lineage>
        <taxon>Bacteria</taxon>
        <taxon>Pseudomonadati</taxon>
        <taxon>Pseudomonadota</taxon>
        <taxon>Gammaproteobacteria</taxon>
        <taxon>Pseudomonadales</taxon>
        <taxon>Pseudomonadaceae</taxon>
        <taxon>Pseudomonas</taxon>
    </lineage>
</organism>
<accession>A0A2S9EYP9</accession>
<dbReference type="RefSeq" id="WP_105695042.1">
    <property type="nucleotide sequence ID" value="NZ_CP159260.1"/>
</dbReference>
<dbReference type="PANTHER" id="PTHR33420:SF14">
    <property type="entry name" value="TYPE 1 FIMBRIN D-MANNOSE SPECIFIC ADHESIN"/>
    <property type="match status" value="1"/>
</dbReference>
<evidence type="ECO:0000259" key="5">
    <source>
        <dbReference type="Pfam" id="PF00419"/>
    </source>
</evidence>
<evidence type="ECO:0000256" key="1">
    <source>
        <dbReference type="ARBA" id="ARBA00004561"/>
    </source>
</evidence>
<dbReference type="SUPFAM" id="SSF49401">
    <property type="entry name" value="Bacterial adhesins"/>
    <property type="match status" value="1"/>
</dbReference>
<sequence>MKPSLKLLSTLLTLGLPITAQAECDSYMNSEHGLTLPATVIVPDNLPVGGEILRKAFNGVGPRRFMYCPTANIVSIYGRYSGLTHPPTQSYRTEAPGVGIKIRIADARGFSAFYGLLSATSVQPAGTHPYLTNAEAVFIKTGPVTGGTVPAATIFSWTISATPGVTSGRFLLRQDNAVRFITPNATCDLAAGDVNRTVSLDPIQVSALQNATTAGDHDFELTANCKDASTVTFSFSGAPAPGNDRLFANTGTAGGVALWLYSRLNGGKQNILANGTQNTRTLVVSGNRAVLPLGAAYHKNGTVSQGTLVSTATVNITYN</sequence>
<keyword evidence="4" id="KW-0732">Signal</keyword>
<dbReference type="InterPro" id="IPR050263">
    <property type="entry name" value="Bact_Fimbrial_Adh_Pro"/>
</dbReference>
<comment type="subcellular location">
    <subcellularLocation>
        <location evidence="1">Fimbrium</location>
    </subcellularLocation>
</comment>
<dbReference type="Proteomes" id="UP000238045">
    <property type="component" value="Unassembled WGS sequence"/>
</dbReference>
<dbReference type="AlphaFoldDB" id="A0A2S9EYP9"/>
<proteinExistence type="inferred from homology"/>
<dbReference type="GO" id="GO:0043709">
    <property type="term" value="P:cell adhesion involved in single-species biofilm formation"/>
    <property type="evidence" value="ECO:0007669"/>
    <property type="project" value="TreeGrafter"/>
</dbReference>
<feature type="signal peptide" evidence="4">
    <location>
        <begin position="1"/>
        <end position="22"/>
    </location>
</feature>
<dbReference type="PANTHER" id="PTHR33420">
    <property type="entry name" value="FIMBRIAL SUBUNIT ELFA-RELATED"/>
    <property type="match status" value="1"/>
</dbReference>
<reference evidence="6 7" key="1">
    <citation type="submission" date="2017-09" db="EMBL/GenBank/DDBJ databases">
        <title>Genomic, metabolic, and phenotypic characteristics of bacterial isolates from the natural microbiome of the model nematode Caenorhabditis elegans.</title>
        <authorList>
            <person name="Zimmermann J."/>
            <person name="Obeng N."/>
            <person name="Yang W."/>
            <person name="Obeng O."/>
            <person name="Kissoyan K."/>
            <person name="Pees B."/>
            <person name="Dirksen P."/>
            <person name="Hoppner M."/>
            <person name="Franke A."/>
            <person name="Rosenstiel P."/>
            <person name="Leippe M."/>
            <person name="Dierking K."/>
            <person name="Kaleta C."/>
            <person name="Schulenburg H."/>
        </authorList>
    </citation>
    <scope>NUCLEOTIDE SEQUENCE [LARGE SCALE GENOMIC DNA]</scope>
    <source>
        <strain evidence="6 7">MYb117</strain>
    </source>
</reference>
<feature type="domain" description="Fimbrial-type adhesion" evidence="5">
    <location>
        <begin position="183"/>
        <end position="318"/>
    </location>
</feature>
<dbReference type="Gene3D" id="2.60.40.3310">
    <property type="match status" value="1"/>
</dbReference>
<comment type="similarity">
    <text evidence="2">Belongs to the fimbrial protein family.</text>
</comment>
<evidence type="ECO:0000256" key="4">
    <source>
        <dbReference type="SAM" id="SignalP"/>
    </source>
</evidence>
<keyword evidence="7" id="KW-1185">Reference proteome</keyword>
<protein>
    <submittedName>
        <fullName evidence="6">Fimbrial protein</fullName>
    </submittedName>
</protein>
<feature type="chain" id="PRO_5015511834" evidence="4">
    <location>
        <begin position="23"/>
        <end position="319"/>
    </location>
</feature>
<dbReference type="Gene3D" id="2.60.40.1090">
    <property type="entry name" value="Fimbrial-type adhesion domain"/>
    <property type="match status" value="1"/>
</dbReference>
<dbReference type="GO" id="GO:0009289">
    <property type="term" value="C:pilus"/>
    <property type="evidence" value="ECO:0007669"/>
    <property type="project" value="UniProtKB-SubCell"/>
</dbReference>
<dbReference type="InterPro" id="IPR008966">
    <property type="entry name" value="Adhesion_dom_sf"/>
</dbReference>
<gene>
    <name evidence="6" type="ORF">CQZ99_01600</name>
</gene>
<comment type="caution">
    <text evidence="6">The sequence shown here is derived from an EMBL/GenBank/DDBJ whole genome shotgun (WGS) entry which is preliminary data.</text>
</comment>
<dbReference type="Pfam" id="PF00419">
    <property type="entry name" value="Fimbrial"/>
    <property type="match status" value="1"/>
</dbReference>
<dbReference type="InterPro" id="IPR036937">
    <property type="entry name" value="Adhesion_dom_fimbrial_sf"/>
</dbReference>
<evidence type="ECO:0000313" key="7">
    <source>
        <dbReference type="Proteomes" id="UP000238045"/>
    </source>
</evidence>
<name>A0A2S9EYP9_9PSED</name>
<evidence type="ECO:0000313" key="6">
    <source>
        <dbReference type="EMBL" id="PRC22268.1"/>
    </source>
</evidence>
<evidence type="ECO:0000256" key="3">
    <source>
        <dbReference type="ARBA" id="ARBA00023263"/>
    </source>
</evidence>